<evidence type="ECO:0000313" key="2">
    <source>
        <dbReference type="Proteomes" id="UP000886743"/>
    </source>
</evidence>
<dbReference type="Proteomes" id="UP000886743">
    <property type="component" value="Unassembled WGS sequence"/>
</dbReference>
<protein>
    <submittedName>
        <fullName evidence="1">Uncharacterized protein</fullName>
    </submittedName>
</protein>
<reference evidence="1" key="1">
    <citation type="submission" date="2020-10" db="EMBL/GenBank/DDBJ databases">
        <authorList>
            <person name="Gilroy R."/>
        </authorList>
    </citation>
    <scope>NUCLEOTIDE SEQUENCE</scope>
    <source>
        <strain evidence="1">4920</strain>
    </source>
</reference>
<evidence type="ECO:0000313" key="1">
    <source>
        <dbReference type="EMBL" id="HIV02705.1"/>
    </source>
</evidence>
<dbReference type="EMBL" id="DVOF01000118">
    <property type="protein sequence ID" value="HIV02705.1"/>
    <property type="molecule type" value="Genomic_DNA"/>
</dbReference>
<organism evidence="1 2">
    <name type="scientific">Candidatus Aphodoplasma excrementigallinarum</name>
    <dbReference type="NCBI Taxonomy" id="2840673"/>
    <lineage>
        <taxon>Bacteria</taxon>
        <taxon>Bacillati</taxon>
        <taxon>Bacillota</taxon>
        <taxon>Clostridia</taxon>
        <taxon>Eubacteriales</taxon>
        <taxon>Candidatus Aphodoplasma</taxon>
    </lineage>
</organism>
<comment type="caution">
    <text evidence="1">The sequence shown here is derived from an EMBL/GenBank/DDBJ whole genome shotgun (WGS) entry which is preliminary data.</text>
</comment>
<reference evidence="1" key="2">
    <citation type="journal article" date="2021" name="PeerJ">
        <title>Extensive microbial diversity within the chicken gut microbiome revealed by metagenomics and culture.</title>
        <authorList>
            <person name="Gilroy R."/>
            <person name="Ravi A."/>
            <person name="Getino M."/>
            <person name="Pursley I."/>
            <person name="Horton D.L."/>
            <person name="Alikhan N.F."/>
            <person name="Baker D."/>
            <person name="Gharbi K."/>
            <person name="Hall N."/>
            <person name="Watson M."/>
            <person name="Adriaenssens E.M."/>
            <person name="Foster-Nyarko E."/>
            <person name="Jarju S."/>
            <person name="Secka A."/>
            <person name="Antonio M."/>
            <person name="Oren A."/>
            <person name="Chaudhuri R.R."/>
            <person name="La Ragione R."/>
            <person name="Hildebrand F."/>
            <person name="Pallen M.J."/>
        </authorList>
    </citation>
    <scope>NUCLEOTIDE SEQUENCE</scope>
    <source>
        <strain evidence="1">4920</strain>
    </source>
</reference>
<sequence length="484" mass="53053">MKKERIKSLILSALVISSLLLTSQIWFNEKLWPEGYNFFVNIRASALETVAGFFGAQEKEAGQASVLEPITLAAYTVKDMDHVMAVVNESSESFELINDYISATITYALTKEARSITQVTEDDWQRALFTRGLYVDYGVTYDSATFSQVLGVSASPLAETAQKVRRFIITPEESVIAGVSVYAADEETGAFYKISTGLDKEELLTNLSILAEDASPYRQFSFMNNLNAPPGMAWEAVYAPYLVLNQERAQYPVLTAENPVFQAEEMSIDAYAVDKLLRVFSINPKTVRRYTDADGSLTFVQSQSTLKITLDGVLTYTTVAGSRGLAVEGLTAGQPSAADVLTEGAQIPVGVMNAISSGEGTKLYLSGFEENEGSYVVTFDYMHQGTPVMLGGAYAGSNAVRMEIEGGYVKSYTHVLRSYAPAGRDMLVESTYDAVDQIFEGITDIEERGKQIEAVFVAYDDDGGNGEKQAVWFLKQEGTQGYKK</sequence>
<proteinExistence type="predicted"/>
<accession>A0A9D1NGZ7</accession>
<gene>
    <name evidence="1" type="ORF">IAC74_03960</name>
</gene>
<name>A0A9D1NGZ7_9FIRM</name>
<dbReference type="AlphaFoldDB" id="A0A9D1NGZ7"/>